<dbReference type="NCBIfam" id="NF009538">
    <property type="entry name" value="PRK12904.1"/>
    <property type="match status" value="1"/>
</dbReference>
<feature type="binding site" evidence="16">
    <location>
        <position position="87"/>
    </location>
    <ligand>
        <name>ATP</name>
        <dbReference type="ChEBI" id="CHEBI:30616"/>
    </ligand>
</feature>
<evidence type="ECO:0000256" key="18">
    <source>
        <dbReference type="SAM" id="MobiDB-lite"/>
    </source>
</evidence>
<dbReference type="Gene3D" id="3.40.50.300">
    <property type="entry name" value="P-loop containing nucleotide triphosphate hydrolases"/>
    <property type="match status" value="2"/>
</dbReference>
<evidence type="ECO:0000256" key="6">
    <source>
        <dbReference type="ARBA" id="ARBA00022490"/>
    </source>
</evidence>
<comment type="similarity">
    <text evidence="3 16 17">Belongs to the SecA family.</text>
</comment>
<dbReference type="SMART" id="SM00958">
    <property type="entry name" value="SecA_PP_bind"/>
    <property type="match status" value="1"/>
</dbReference>
<dbReference type="PROSITE" id="PS51194">
    <property type="entry name" value="HELICASE_CTER"/>
    <property type="match status" value="1"/>
</dbReference>
<dbReference type="InterPro" id="IPR011130">
    <property type="entry name" value="SecA_preprotein_X-link_dom"/>
</dbReference>
<dbReference type="Proteomes" id="UP001596411">
    <property type="component" value="Unassembled WGS sequence"/>
</dbReference>
<comment type="function">
    <text evidence="16">Part of the Sec protein translocase complex. Interacts with the SecYEG preprotein conducting channel. Has a central role in coupling the hydrolysis of ATP to the transfer of proteins into and across the cell membrane, serving both as a receptor for the preprotein-SecB complex and as an ATP-driven molecular motor driving the stepwise translocation of polypeptide chains across the membrane.</text>
</comment>
<keyword evidence="12 16" id="KW-0653">Protein transport</keyword>
<dbReference type="RefSeq" id="WP_346063176.1">
    <property type="nucleotide sequence ID" value="NZ_BAAADR010000014.1"/>
</dbReference>
<dbReference type="Pfam" id="PF21090">
    <property type="entry name" value="P-loop_SecA"/>
    <property type="match status" value="1"/>
</dbReference>
<feature type="binding site" evidence="16">
    <location>
        <position position="512"/>
    </location>
    <ligand>
        <name>ATP</name>
        <dbReference type="ChEBI" id="CHEBI:30616"/>
    </ligand>
</feature>
<accession>A0ABW2EPI6</accession>
<dbReference type="InterPro" id="IPR036266">
    <property type="entry name" value="SecA_Wing/Scaffold_sf"/>
</dbReference>
<comment type="cofactor">
    <cofactor evidence="1">
        <name>Zn(2+)</name>
        <dbReference type="ChEBI" id="CHEBI:29105"/>
    </cofactor>
</comment>
<keyword evidence="5 16" id="KW-1003">Cell membrane</keyword>
<feature type="compositionally biased region" description="Basic and acidic residues" evidence="18">
    <location>
        <begin position="844"/>
        <end position="862"/>
    </location>
</feature>
<dbReference type="PROSITE" id="PS51192">
    <property type="entry name" value="HELICASE_ATP_BIND_1"/>
    <property type="match status" value="1"/>
</dbReference>
<keyword evidence="7" id="KW-0997">Cell inner membrane</keyword>
<dbReference type="HAMAP" id="MF_01382">
    <property type="entry name" value="SecA"/>
    <property type="match status" value="1"/>
</dbReference>
<evidence type="ECO:0000256" key="9">
    <source>
        <dbReference type="ARBA" id="ARBA00022741"/>
    </source>
</evidence>
<evidence type="ECO:0000256" key="1">
    <source>
        <dbReference type="ARBA" id="ARBA00001947"/>
    </source>
</evidence>
<dbReference type="PROSITE" id="PS01312">
    <property type="entry name" value="SECA"/>
    <property type="match status" value="1"/>
</dbReference>
<evidence type="ECO:0000256" key="11">
    <source>
        <dbReference type="ARBA" id="ARBA00022840"/>
    </source>
</evidence>
<feature type="binding site" evidence="16">
    <location>
        <begin position="105"/>
        <end position="109"/>
    </location>
    <ligand>
        <name>ATP</name>
        <dbReference type="ChEBI" id="CHEBI:30616"/>
    </ligand>
</feature>
<keyword evidence="14 16" id="KW-0811">Translocation</keyword>
<evidence type="ECO:0000256" key="7">
    <source>
        <dbReference type="ARBA" id="ARBA00022519"/>
    </source>
</evidence>
<feature type="domain" description="Helicase C-terminal" evidence="20">
    <location>
        <begin position="422"/>
        <end position="635"/>
    </location>
</feature>
<dbReference type="SMART" id="SM00957">
    <property type="entry name" value="SecA_DEAD"/>
    <property type="match status" value="1"/>
</dbReference>
<dbReference type="Gene3D" id="3.90.1440.10">
    <property type="entry name" value="SecA, preprotein cross-linking domain"/>
    <property type="match status" value="1"/>
</dbReference>
<keyword evidence="6 16" id="KW-0963">Cytoplasm</keyword>
<evidence type="ECO:0000256" key="16">
    <source>
        <dbReference type="HAMAP-Rule" id="MF_01382"/>
    </source>
</evidence>
<dbReference type="CDD" id="cd17928">
    <property type="entry name" value="DEXDc_SecA"/>
    <property type="match status" value="1"/>
</dbReference>
<dbReference type="NCBIfam" id="TIGR00963">
    <property type="entry name" value="secA"/>
    <property type="match status" value="1"/>
</dbReference>
<dbReference type="Gene3D" id="1.10.3060.10">
    <property type="entry name" value="Helical scaffold and wing domains of SecA"/>
    <property type="match status" value="1"/>
</dbReference>
<proteinExistence type="inferred from homology"/>
<dbReference type="InterPro" id="IPR027417">
    <property type="entry name" value="P-loop_NTPase"/>
</dbReference>
<evidence type="ECO:0000256" key="5">
    <source>
        <dbReference type="ARBA" id="ARBA00022475"/>
    </source>
</evidence>
<evidence type="ECO:0000256" key="13">
    <source>
        <dbReference type="ARBA" id="ARBA00022967"/>
    </source>
</evidence>
<dbReference type="Pfam" id="PF07516">
    <property type="entry name" value="SecA_SW"/>
    <property type="match status" value="1"/>
</dbReference>
<dbReference type="Pfam" id="PF02810">
    <property type="entry name" value="SEC-C"/>
    <property type="match status" value="1"/>
</dbReference>
<evidence type="ECO:0000313" key="23">
    <source>
        <dbReference type="Proteomes" id="UP001596411"/>
    </source>
</evidence>
<keyword evidence="8" id="KW-0479">Metal-binding</keyword>
<dbReference type="Pfam" id="PF07517">
    <property type="entry name" value="SecA_DEAD"/>
    <property type="match status" value="1"/>
</dbReference>
<sequence>MLNTLLRKVVGSRNDRVIKRLQKDVAQINVLEARLEGLSDEELQAQTPALRARLEGGESLDALLPEAFATVREAGKRVMGMRHFDVQMIGGMVLHQGRIAEMKTGEGKTLVATLAVYLNALPGEGVHVVTVNDYLARRDADWMRPLYEFLGLSVGTVYAGQTQEEKRAAYAGDITYGTNNEFGFDYLRDNMAFSQEEKVQRGLHFAIVDEVDSILIDEARTPLIISGPVDENTDLYKVVDRLATQLVKGEASEDPEMPVDGDFTLDEKQKQVEITEAGHNKVEELMRAEGLLGEDDSLYAAQNLNLLQHMHSALRARHLYHRDVDYIVSDGQVVIVDEHTGRTMPGRRWSEGLHQAVEAKEGVAIQRESQTLASTTFQNYFRLYDKLAGMTGTADTEAFEFRQIYGLDVVVIPTNKPLARQDLNDLVYLTTEEKFEAIIKDVQAETEAGRPVLVGTASIEASEYLARLMKQAGLDFNVLNAKQHQSEAEIIAQAGRPGAITIATNMAGRGTDIMLGGNWEAEAAKLENPSEAQVEALKAEWQRRHEAVLAAGGLHVVGSERHESRRIDNQLRGRAGRQGDPGSTRFFLSLEDSLMRLFGSDRVQRLMQALGLEKGEAIEHKMVSNAVERAQKKVESRNFDIRKQLLEYDDVANDQRRVIYEQRDEILAAEDVSENVTGIRAEMLDEAISQFVPPQSLPEQWDLAGLQEHLKTEFNLDAPVVQWAEEDQRFHEEQLRERLQEMHRQAYEAKVETVGEALMRRFEKQIMLQVLDTRWKEHLQSMDHLRRGIHLRGYAQKNPKQEYKREAFELFQNLLANIKGDVTRILSHVQVRRQEEVDELERQRREALEREKAAAASRHDEPSAAASEGAPAAAASPGADGRPVRREGPKVGRNDPCPCGSGKKFKQCCGKLN</sequence>
<dbReference type="InterPro" id="IPR014001">
    <property type="entry name" value="Helicase_ATP-bd"/>
</dbReference>
<comment type="subcellular location">
    <subcellularLocation>
        <location evidence="16">Cell membrane</location>
        <topology evidence="16">Peripheral membrane protein</topology>
        <orientation evidence="16">Cytoplasmic side</orientation>
    </subcellularLocation>
    <subcellularLocation>
        <location evidence="16">Cytoplasm</location>
    </subcellularLocation>
    <subcellularLocation>
        <location evidence="2">Membrane</location>
        <topology evidence="2">Peripheral membrane protein</topology>
    </subcellularLocation>
    <text evidence="16">Distribution is 50-50.</text>
</comment>
<dbReference type="InterPro" id="IPR011116">
    <property type="entry name" value="SecA_Wing/Scaffold"/>
</dbReference>
<dbReference type="PANTHER" id="PTHR30612">
    <property type="entry name" value="SECA INNER MEMBRANE COMPONENT OF SEC PROTEIN SECRETION SYSTEM"/>
    <property type="match status" value="1"/>
</dbReference>
<keyword evidence="23" id="KW-1185">Reference proteome</keyword>
<comment type="catalytic activity">
    <reaction evidence="16">
        <text>ATP + H2O + cellular proteinSide 1 = ADP + phosphate + cellular proteinSide 2.</text>
        <dbReference type="EC" id="7.4.2.8"/>
    </reaction>
</comment>
<evidence type="ECO:0000256" key="17">
    <source>
        <dbReference type="RuleBase" id="RU003874"/>
    </source>
</evidence>
<comment type="caution">
    <text evidence="22">The sequence shown here is derived from an EMBL/GenBank/DDBJ whole genome shotgun (WGS) entry which is preliminary data.</text>
</comment>
<dbReference type="EMBL" id="JBHSZP010000001">
    <property type="protein sequence ID" value="MFC7087936.1"/>
    <property type="molecule type" value="Genomic_DNA"/>
</dbReference>
<keyword evidence="15 16" id="KW-0472">Membrane</keyword>
<feature type="domain" description="SecA family profile" evidence="21">
    <location>
        <begin position="3"/>
        <end position="619"/>
    </location>
</feature>
<dbReference type="InterPro" id="IPR036670">
    <property type="entry name" value="SecA_X-link_sf"/>
</dbReference>
<evidence type="ECO:0000256" key="2">
    <source>
        <dbReference type="ARBA" id="ARBA00004170"/>
    </source>
</evidence>
<comment type="subunit">
    <text evidence="16">Monomer and homodimer. Part of the essential Sec protein translocation apparatus which comprises SecA, SecYEG and auxiliary proteins SecDF-YajC and YidC.</text>
</comment>
<dbReference type="PRINTS" id="PR00906">
    <property type="entry name" value="SECA"/>
</dbReference>
<gene>
    <name evidence="16 22" type="primary">secA</name>
    <name evidence="22" type="ORF">ACFQH5_00040</name>
</gene>
<dbReference type="InterPro" id="IPR011115">
    <property type="entry name" value="SecA_DEAD"/>
</dbReference>
<keyword evidence="4 16" id="KW-0813">Transport</keyword>
<dbReference type="InterPro" id="IPR044722">
    <property type="entry name" value="SecA_SF2_C"/>
</dbReference>
<dbReference type="SUPFAM" id="SSF81767">
    <property type="entry name" value="Pre-protein crosslinking domain of SecA"/>
    <property type="match status" value="1"/>
</dbReference>
<evidence type="ECO:0000256" key="15">
    <source>
        <dbReference type="ARBA" id="ARBA00023136"/>
    </source>
</evidence>
<feature type="compositionally biased region" description="Basic and acidic residues" evidence="18">
    <location>
        <begin position="882"/>
        <end position="893"/>
    </location>
</feature>
<protein>
    <recommendedName>
        <fullName evidence="16 17">Protein translocase subunit SecA</fullName>
        <ecNumber evidence="16">7.4.2.8</ecNumber>
    </recommendedName>
</protein>
<dbReference type="InterPro" id="IPR020937">
    <property type="entry name" value="SecA_CS"/>
</dbReference>
<evidence type="ECO:0000256" key="12">
    <source>
        <dbReference type="ARBA" id="ARBA00022927"/>
    </source>
</evidence>
<dbReference type="SUPFAM" id="SSF52540">
    <property type="entry name" value="P-loop containing nucleoside triphosphate hydrolases"/>
    <property type="match status" value="2"/>
</dbReference>
<dbReference type="CDD" id="cd18803">
    <property type="entry name" value="SF2_C_secA"/>
    <property type="match status" value="1"/>
</dbReference>
<keyword evidence="9 16" id="KW-0547">Nucleotide-binding</keyword>
<dbReference type="Pfam" id="PF01043">
    <property type="entry name" value="SecA_PP_bind"/>
    <property type="match status" value="1"/>
</dbReference>
<keyword evidence="10" id="KW-0862">Zinc</keyword>
<evidence type="ECO:0000256" key="4">
    <source>
        <dbReference type="ARBA" id="ARBA00022448"/>
    </source>
</evidence>
<evidence type="ECO:0000256" key="14">
    <source>
        <dbReference type="ARBA" id="ARBA00023010"/>
    </source>
</evidence>
<organism evidence="22 23">
    <name type="scientific">Halomonas salifodinae</name>
    <dbReference type="NCBI Taxonomy" id="438745"/>
    <lineage>
        <taxon>Bacteria</taxon>
        <taxon>Pseudomonadati</taxon>
        <taxon>Pseudomonadota</taxon>
        <taxon>Gammaproteobacteria</taxon>
        <taxon>Oceanospirillales</taxon>
        <taxon>Halomonadaceae</taxon>
        <taxon>Halomonas</taxon>
    </lineage>
</organism>
<evidence type="ECO:0000259" key="19">
    <source>
        <dbReference type="PROSITE" id="PS51192"/>
    </source>
</evidence>
<dbReference type="InterPro" id="IPR004027">
    <property type="entry name" value="SEC_C_motif"/>
</dbReference>
<feature type="compositionally biased region" description="Low complexity" evidence="18">
    <location>
        <begin position="863"/>
        <end position="881"/>
    </location>
</feature>
<dbReference type="PROSITE" id="PS51196">
    <property type="entry name" value="SECA_MOTOR_DEAD"/>
    <property type="match status" value="1"/>
</dbReference>
<reference evidence="23" key="1">
    <citation type="journal article" date="2019" name="Int. J. Syst. Evol. Microbiol.">
        <title>The Global Catalogue of Microorganisms (GCM) 10K type strain sequencing project: providing services to taxonomists for standard genome sequencing and annotation.</title>
        <authorList>
            <consortium name="The Broad Institute Genomics Platform"/>
            <consortium name="The Broad Institute Genome Sequencing Center for Infectious Disease"/>
            <person name="Wu L."/>
            <person name="Ma J."/>
        </authorList>
    </citation>
    <scope>NUCLEOTIDE SEQUENCE [LARGE SCALE GENOMIC DNA]</scope>
    <source>
        <strain evidence="23">CGMCC 1.13666</strain>
    </source>
</reference>
<dbReference type="InterPro" id="IPR001650">
    <property type="entry name" value="Helicase_C-like"/>
</dbReference>
<keyword evidence="11 16" id="KW-0067">ATP-binding</keyword>
<dbReference type="InterPro" id="IPR000185">
    <property type="entry name" value="SecA"/>
</dbReference>
<evidence type="ECO:0000313" key="22">
    <source>
        <dbReference type="EMBL" id="MFC7087936.1"/>
    </source>
</evidence>
<dbReference type="EC" id="7.4.2.8" evidence="16"/>
<feature type="domain" description="Helicase ATP-binding" evidence="19">
    <location>
        <begin position="89"/>
        <end position="247"/>
    </location>
</feature>
<feature type="region of interest" description="Disordered" evidence="18">
    <location>
        <begin position="844"/>
        <end position="913"/>
    </location>
</feature>
<evidence type="ECO:0000256" key="8">
    <source>
        <dbReference type="ARBA" id="ARBA00022723"/>
    </source>
</evidence>
<keyword evidence="13 16" id="KW-1278">Translocase</keyword>
<evidence type="ECO:0000256" key="3">
    <source>
        <dbReference type="ARBA" id="ARBA00007650"/>
    </source>
</evidence>
<evidence type="ECO:0000259" key="20">
    <source>
        <dbReference type="PROSITE" id="PS51194"/>
    </source>
</evidence>
<dbReference type="InterPro" id="IPR014018">
    <property type="entry name" value="SecA_motor_DEAD"/>
</dbReference>
<dbReference type="PANTHER" id="PTHR30612:SF0">
    <property type="entry name" value="CHLOROPLAST PROTEIN-TRANSPORTING ATPASE"/>
    <property type="match status" value="1"/>
</dbReference>
<evidence type="ECO:0000256" key="10">
    <source>
        <dbReference type="ARBA" id="ARBA00022833"/>
    </source>
</evidence>
<dbReference type="SUPFAM" id="SSF81886">
    <property type="entry name" value="Helical scaffold and wing domains of SecA"/>
    <property type="match status" value="1"/>
</dbReference>
<evidence type="ECO:0000259" key="21">
    <source>
        <dbReference type="PROSITE" id="PS51196"/>
    </source>
</evidence>
<name>A0ABW2EPI6_9GAMM</name>